<reference evidence="2" key="1">
    <citation type="submission" date="2022-10" db="EMBL/GenBank/DDBJ databases">
        <title>Culturing micro-colonial fungi from biological soil crusts in the Mojave desert and describing Neophaeococcomyces mojavensis, and introducing the new genera and species Taxawa tesnikishii.</title>
        <authorList>
            <person name="Kurbessoian T."/>
            <person name="Stajich J.E."/>
        </authorList>
    </citation>
    <scope>NUCLEOTIDE SEQUENCE</scope>
    <source>
        <strain evidence="2">TK_35</strain>
    </source>
</reference>
<name>A0AA38XST3_9EURO</name>
<evidence type="ECO:0000313" key="2">
    <source>
        <dbReference type="EMBL" id="KAJ9620077.1"/>
    </source>
</evidence>
<organism evidence="2 3">
    <name type="scientific">Knufia peltigerae</name>
    <dbReference type="NCBI Taxonomy" id="1002370"/>
    <lineage>
        <taxon>Eukaryota</taxon>
        <taxon>Fungi</taxon>
        <taxon>Dikarya</taxon>
        <taxon>Ascomycota</taxon>
        <taxon>Pezizomycotina</taxon>
        <taxon>Eurotiomycetes</taxon>
        <taxon>Chaetothyriomycetidae</taxon>
        <taxon>Chaetothyriales</taxon>
        <taxon>Trichomeriaceae</taxon>
        <taxon>Knufia</taxon>
    </lineage>
</organism>
<evidence type="ECO:0000256" key="1">
    <source>
        <dbReference type="SAM" id="MobiDB-lite"/>
    </source>
</evidence>
<keyword evidence="3" id="KW-1185">Reference proteome</keyword>
<accession>A0AA38XST3</accession>
<evidence type="ECO:0000313" key="3">
    <source>
        <dbReference type="Proteomes" id="UP001172681"/>
    </source>
</evidence>
<dbReference type="EMBL" id="JAPDRN010000127">
    <property type="protein sequence ID" value="KAJ9620077.1"/>
    <property type="molecule type" value="Genomic_DNA"/>
</dbReference>
<dbReference type="AlphaFoldDB" id="A0AA38XST3"/>
<sequence>MCFEHPIIYICRLCECRIRGGGYVRSLCLEGERTQIECQVPELGAEELREARDLCSRCLNDRRSDAGYQQPMSQEHETQYQSSPYQQQHRRGAQVRYPSRERTRPRQQFNHGRRGDNDGGGPILEGFDNLSISDDWSLPPDRSMPARERDDDLRRYRQDRQPQNDRDRVRTTLRGGDGEPFAPRARRGWDNVDTNSTSSVNDYDYDHGRERRHSSPGRNYNTVTSRRRGGIDTVARRRGDDRLQPNWDRYDQYSGYSGSTGFSYQSQGPFGITRTTDEYGVPEVTVPGLLGGTKIKKEGNQLVQVRRKKRSTFL</sequence>
<protein>
    <submittedName>
        <fullName evidence="2">Uncharacterized protein</fullName>
    </submittedName>
</protein>
<gene>
    <name evidence="2" type="ORF">H2204_012387</name>
</gene>
<feature type="compositionally biased region" description="Basic and acidic residues" evidence="1">
    <location>
        <begin position="144"/>
        <end position="170"/>
    </location>
</feature>
<feature type="region of interest" description="Disordered" evidence="1">
    <location>
        <begin position="67"/>
        <end position="225"/>
    </location>
</feature>
<feature type="compositionally biased region" description="Polar residues" evidence="1">
    <location>
        <begin position="192"/>
        <end position="201"/>
    </location>
</feature>
<comment type="caution">
    <text evidence="2">The sequence shown here is derived from an EMBL/GenBank/DDBJ whole genome shotgun (WGS) entry which is preliminary data.</text>
</comment>
<proteinExistence type="predicted"/>
<dbReference type="Proteomes" id="UP001172681">
    <property type="component" value="Unassembled WGS sequence"/>
</dbReference>